<feature type="compositionally biased region" description="Low complexity" evidence="4">
    <location>
        <begin position="12"/>
        <end position="42"/>
    </location>
</feature>
<dbReference type="Pfam" id="PF00004">
    <property type="entry name" value="AAA"/>
    <property type="match status" value="1"/>
</dbReference>
<feature type="compositionally biased region" description="Low complexity" evidence="4">
    <location>
        <begin position="944"/>
        <end position="958"/>
    </location>
</feature>
<dbReference type="InterPro" id="IPR039041">
    <property type="entry name" value="Nav/unc-53"/>
</dbReference>
<feature type="compositionally biased region" description="Polar residues" evidence="4">
    <location>
        <begin position="741"/>
        <end position="751"/>
    </location>
</feature>
<feature type="region of interest" description="Disordered" evidence="4">
    <location>
        <begin position="1089"/>
        <end position="1115"/>
    </location>
</feature>
<dbReference type="OrthoDB" id="2161974at2759"/>
<dbReference type="InterPro" id="IPR057126">
    <property type="entry name" value="NAV1-like_ubiquitin-like"/>
</dbReference>
<dbReference type="GO" id="GO:0022008">
    <property type="term" value="P:neurogenesis"/>
    <property type="evidence" value="ECO:0007669"/>
    <property type="project" value="InterPro"/>
</dbReference>
<feature type="compositionally biased region" description="Low complexity" evidence="4">
    <location>
        <begin position="81"/>
        <end position="101"/>
    </location>
</feature>
<comment type="similarity">
    <text evidence="1">Belongs to the Nav/unc-53 family.</text>
</comment>
<feature type="compositionally biased region" description="Low complexity" evidence="4">
    <location>
        <begin position="1102"/>
        <end position="1113"/>
    </location>
</feature>
<feature type="region of interest" description="Disordered" evidence="4">
    <location>
        <begin position="741"/>
        <end position="772"/>
    </location>
</feature>
<evidence type="ECO:0000256" key="1">
    <source>
        <dbReference type="ARBA" id="ARBA00006255"/>
    </source>
</evidence>
<comment type="caution">
    <text evidence="6">The sequence shown here is derived from an EMBL/GenBank/DDBJ whole genome shotgun (WGS) entry which is preliminary data.</text>
</comment>
<dbReference type="PANTHER" id="PTHR12784:SF28">
    <property type="entry name" value="PROTEIN SICKIE"/>
    <property type="match status" value="1"/>
</dbReference>
<feature type="region of interest" description="Disordered" evidence="4">
    <location>
        <begin position="931"/>
        <end position="1007"/>
    </location>
</feature>
<feature type="domain" description="AAA+ ATPase" evidence="5">
    <location>
        <begin position="1261"/>
        <end position="1411"/>
    </location>
</feature>
<evidence type="ECO:0000256" key="3">
    <source>
        <dbReference type="SAM" id="Coils"/>
    </source>
</evidence>
<dbReference type="InterPro" id="IPR003593">
    <property type="entry name" value="AAA+_ATPase"/>
</dbReference>
<sequence>MISRFKSESKSSKTNNQSSSKLKYSSNNNNNSISSPAGGSNNLTAKNNNRPESFSSRSESPSSSTGIPTPSSRLPQRRTINSSTSSIASSSCSSSKPNNNSMLDKFKFFQSKDKKKGQSTIPEDGTAAARLATGTSSPKLSIKAFAKKTLGKKNSEEYPSIPPPQTQIVSPVEMQPQQLQFAVASSKKSSKSDAKQQQSIPAKYQQITSRPNGAAARNSTNRTSIASNSSTGSSSYLSNRGIPKPTSASKIKSDSSKIMQSKHRKSSDKNANKVSHKAHSTTTNPTSPLQPVPETDPSVRLQPLGSAQETEVSDSKKKSSTKQKKLQDALKQQQATRAALAQHKAESRAKKIIEKSDSENVPSSVASSSSSLCSVTGSQGGKSSSSSKSNNSGDSVIFRPSSCDELDSNDSSVPPSPAMHARSDHISNLRKHKPPPTPTRSVSIANQNQKIETTFSDEIASSPVQVQAMEPLPRVSPYAYLRVGLNATVQTSVPPLGLGTTKDSAAHRLIDPTKFYLNKKASNEVDLAAGYMSDGDVLCSSNNSSVDPAGYLSEGGTSVYARRMQQRFREGMQAVKECMQKSSALMDHDSVDDDSSISSGELSDAIGETSVDDLNSGLPSAGKYRPVAGTAYSAIQLGTKTPSSGSRTTPKSSWRPTDDSLKKKRDSDTNGDALALAMLRKHIQSTPAATGLSRRPLSASGANGDSIRTNGQQVLYGGVTSPASEPGTASLNRRMMSGRQMNNTLGSTRSSPGDAPSDWPARPTSGSWMKRNIMGDGEETLSIQAQIAQARASSAAQKNMLAQERGESGEPLSPAHSTSSKLSYKQYSDEVHGSSLSIASQGSSVYSTAEEKLQAELRKLARERDNALEQRNTLQHKLSSNENAHAHMVAVYEQSLTNMTTRLQQETSIRERIEQENKQLQMHLQQNAITSPTSDSSLKHHVSSDSVSSLNSLTSNSTLDEKKKKKGWLRSSFSKLGNGSGQKKKNNNRATRNGSFSDAEGGGSDSLSIRSIESASVPNSPLPLHHLHAYTSPTKDLPSVLDLQQQLQEKDRELADTRLENLSSAHQIDQMRETLKRMKNEMMALKSDNQRLQKLASREDNSQSSNSPLNSPQETIGKLSLTDDLLLGSEIDKDGRRISVRIEIGDGKDVVMSAVQVSGKTKWENLDLQLKKVFREYVLRVDPVTNLGLESDSVLSYSIGDILRIPNMEETPELLPCGYLVGDNEIIVRLKNHEEECVEALSMDTLIPRNILHRYVSLLLEHGRLMLSGPSGTGKSHLARKLAEHVCFRVKQPLSSIASFQVEHKSSKELRAYLASVAEQMERNSPDAPSIILLDNVHHVLASLPEALEPFLSVTRNLRSPIIIGTMASSAAASLQLHHDFKWVLCATHVEPVKGLLGRILRRKLIEHEVKAQARDGGLANLVDWLPRVWQHVNTFLETHASSDVTLGPRLFIGCPLQSDSAHVWFTDVWNYSLLPYIRDAVRDGLQMFGRRVASWSDPAQFVLDTFPWSRGPQMDAGLLRLRPEDVGFDTAPSNAPAVPVPSSPAPTRHSSQPSETLDNDPLTNMLMRLQEAAVTNCQSTDSEAGLDESRDES</sequence>
<dbReference type="SUPFAM" id="SSF52540">
    <property type="entry name" value="P-loop containing nucleoside triphosphate hydrolases"/>
    <property type="match status" value="1"/>
</dbReference>
<reference evidence="6 7" key="1">
    <citation type="submission" date="2020-08" db="EMBL/GenBank/DDBJ databases">
        <authorList>
            <person name="Hejnol A."/>
        </authorList>
    </citation>
    <scope>NUCLEOTIDE SEQUENCE [LARGE SCALE GENOMIC DNA]</scope>
</reference>
<proteinExistence type="inferred from homology"/>
<feature type="region of interest" description="Disordered" evidence="4">
    <location>
        <begin position="1530"/>
        <end position="1566"/>
    </location>
</feature>
<feature type="region of interest" description="Disordered" evidence="4">
    <location>
        <begin position="636"/>
        <end position="669"/>
    </location>
</feature>
<feature type="compositionally biased region" description="Polar residues" evidence="4">
    <location>
        <begin position="280"/>
        <end position="289"/>
    </location>
</feature>
<feature type="compositionally biased region" description="Polar residues" evidence="4">
    <location>
        <begin position="700"/>
        <end position="709"/>
    </location>
</feature>
<feature type="compositionally biased region" description="Basic and acidic residues" evidence="4">
    <location>
        <begin position="1089"/>
        <end position="1101"/>
    </location>
</feature>
<dbReference type="SMART" id="SM00382">
    <property type="entry name" value="AAA"/>
    <property type="match status" value="1"/>
</dbReference>
<feature type="compositionally biased region" description="Polar residues" evidence="4">
    <location>
        <begin position="205"/>
        <end position="223"/>
    </location>
</feature>
<feature type="coiled-coil region" evidence="3">
    <location>
        <begin position="846"/>
        <end position="923"/>
    </location>
</feature>
<feature type="region of interest" description="Disordered" evidence="4">
    <location>
        <begin position="1"/>
        <end position="126"/>
    </location>
</feature>
<evidence type="ECO:0000313" key="7">
    <source>
        <dbReference type="Proteomes" id="UP000549394"/>
    </source>
</evidence>
<feature type="compositionally biased region" description="Basic and acidic residues" evidence="4">
    <location>
        <begin position="1"/>
        <end position="11"/>
    </location>
</feature>
<dbReference type="GO" id="GO:0005524">
    <property type="term" value="F:ATP binding"/>
    <property type="evidence" value="ECO:0007669"/>
    <property type="project" value="InterPro"/>
</dbReference>
<dbReference type="Pfam" id="PF23092">
    <property type="entry name" value="Ubiquitin_6"/>
    <property type="match status" value="1"/>
</dbReference>
<dbReference type="Gene3D" id="3.40.50.300">
    <property type="entry name" value="P-loop containing nucleotide triphosphate hydrolases"/>
    <property type="match status" value="1"/>
</dbReference>
<dbReference type="EMBL" id="CAJFCJ010000007">
    <property type="protein sequence ID" value="CAD5117008.1"/>
    <property type="molecule type" value="Genomic_DNA"/>
</dbReference>
<evidence type="ECO:0000256" key="2">
    <source>
        <dbReference type="ARBA" id="ARBA00023054"/>
    </source>
</evidence>
<feature type="compositionally biased region" description="Low complexity" evidence="4">
    <location>
        <begin position="359"/>
        <end position="395"/>
    </location>
</feature>
<feature type="region of interest" description="Disordered" evidence="4">
    <location>
        <begin position="686"/>
        <end position="709"/>
    </location>
</feature>
<feature type="compositionally biased region" description="Basic and acidic residues" evidence="4">
    <location>
        <begin position="343"/>
        <end position="358"/>
    </location>
</feature>
<evidence type="ECO:0000313" key="6">
    <source>
        <dbReference type="EMBL" id="CAD5117008.1"/>
    </source>
</evidence>
<feature type="compositionally biased region" description="Low complexity" evidence="4">
    <location>
        <begin position="50"/>
        <end position="72"/>
    </location>
</feature>
<accession>A0A7I8VMR1</accession>
<feature type="compositionally biased region" description="Low complexity" evidence="4">
    <location>
        <begin position="224"/>
        <end position="238"/>
    </location>
</feature>
<keyword evidence="2 3" id="KW-0175">Coiled coil</keyword>
<feature type="region of interest" description="Disordered" evidence="4">
    <location>
        <begin position="794"/>
        <end position="826"/>
    </location>
</feature>
<keyword evidence="7" id="KW-1185">Reference proteome</keyword>
<name>A0A7I8VMR1_9ANNE</name>
<dbReference type="InterPro" id="IPR027417">
    <property type="entry name" value="P-loop_NTPase"/>
</dbReference>
<protein>
    <submittedName>
        <fullName evidence="6">DgyrCDS5838</fullName>
    </submittedName>
</protein>
<evidence type="ECO:0000259" key="5">
    <source>
        <dbReference type="SMART" id="SM00382"/>
    </source>
</evidence>
<organism evidence="6 7">
    <name type="scientific">Dimorphilus gyrociliatus</name>
    <dbReference type="NCBI Taxonomy" id="2664684"/>
    <lineage>
        <taxon>Eukaryota</taxon>
        <taxon>Metazoa</taxon>
        <taxon>Spiralia</taxon>
        <taxon>Lophotrochozoa</taxon>
        <taxon>Annelida</taxon>
        <taxon>Polychaeta</taxon>
        <taxon>Polychaeta incertae sedis</taxon>
        <taxon>Dinophilidae</taxon>
        <taxon>Dimorphilus</taxon>
    </lineage>
</organism>
<dbReference type="GO" id="GO:0016887">
    <property type="term" value="F:ATP hydrolysis activity"/>
    <property type="evidence" value="ECO:0007669"/>
    <property type="project" value="InterPro"/>
</dbReference>
<feature type="region of interest" description="Disordered" evidence="4">
    <location>
        <begin position="151"/>
        <end position="443"/>
    </location>
</feature>
<dbReference type="CDD" id="cd00009">
    <property type="entry name" value="AAA"/>
    <property type="match status" value="1"/>
</dbReference>
<dbReference type="PANTHER" id="PTHR12784">
    <property type="entry name" value="STEERIN"/>
    <property type="match status" value="1"/>
</dbReference>
<feature type="compositionally biased region" description="Basic and acidic residues" evidence="4">
    <location>
        <begin position="656"/>
        <end position="668"/>
    </location>
</feature>
<gene>
    <name evidence="6" type="ORF">DGYR_LOCUS5582</name>
</gene>
<feature type="compositionally biased region" description="Polar residues" evidence="4">
    <location>
        <begin position="636"/>
        <end position="655"/>
    </location>
</feature>
<dbReference type="InterPro" id="IPR003959">
    <property type="entry name" value="ATPase_AAA_core"/>
</dbReference>
<dbReference type="Proteomes" id="UP000549394">
    <property type="component" value="Unassembled WGS sequence"/>
</dbReference>
<dbReference type="Pfam" id="PF25408">
    <property type="entry name" value="AAA_lid_NAV1"/>
    <property type="match status" value="1"/>
</dbReference>
<evidence type="ECO:0000256" key="4">
    <source>
        <dbReference type="SAM" id="MobiDB-lite"/>
    </source>
</evidence>
<feature type="compositionally biased region" description="Polar residues" evidence="4">
    <location>
        <begin position="815"/>
        <end position="826"/>
    </location>
</feature>
<dbReference type="InterPro" id="IPR057568">
    <property type="entry name" value="CortBP2_NAV1-like_AAA_lid"/>
</dbReference>